<feature type="region of interest" description="Disordered" evidence="1">
    <location>
        <begin position="404"/>
        <end position="436"/>
    </location>
</feature>
<dbReference type="EMBL" id="CAVMBE010000023">
    <property type="protein sequence ID" value="CAK4007014.1"/>
    <property type="molecule type" value="Genomic_DNA"/>
</dbReference>
<sequence length="483" mass="53069">MSSDKRIATVLLTAETGREDPTATTEFDKSLALDGFHKFSITETVAQSLRWVEAPLSAAMEFPVKLAKAPRLDPEESSSEVHEVARTILLDFEHPAAQEAAQGASARSLTGDVLVARVDGEELLPAHVLGLEQFMTVMANQYLWDADGDQLPSPTDSPLKDNFTGARFARVFDLFRDREMEDNSEWVTIPNPVTGGMVEQEQDGKDGKDFDGEDGVDKEAEGEDQDEPVTCVLLTEPDHPGDVTRDRLHRRLAAEGIVECFYARSDPQYLDESAWKLSPVSVAMGLPLLVKGVKATDSSEASAAASRKPLSPINKRATLLFLDMNTTSSAFGRHDVTGRGQELRGGVVLMRPGGRRFRGTHVKALLRAIEHAVERGAVNPLRRDLSNLFTRRLLRETFEEMREEEVAAGSKGWSKTTNPVSEEESSPIPLLQPQGTGDVAEQQAFLDVLKHIAAAPSSNARREARVSRAVKTAEKACKERWTN</sequence>
<feature type="compositionally biased region" description="Basic and acidic residues" evidence="1">
    <location>
        <begin position="202"/>
        <end position="219"/>
    </location>
</feature>
<dbReference type="Proteomes" id="UP001296104">
    <property type="component" value="Unassembled WGS sequence"/>
</dbReference>
<reference evidence="2" key="1">
    <citation type="submission" date="2023-11" db="EMBL/GenBank/DDBJ databases">
        <authorList>
            <person name="Alioto T."/>
            <person name="Alioto T."/>
            <person name="Gomez Garrido J."/>
        </authorList>
    </citation>
    <scope>NUCLEOTIDE SEQUENCE</scope>
</reference>
<accession>A0AAI9EAP5</accession>
<name>A0AAI9EAP5_9PEZI</name>
<evidence type="ECO:0000313" key="3">
    <source>
        <dbReference type="Proteomes" id="UP001296104"/>
    </source>
</evidence>
<organism evidence="2 3">
    <name type="scientific">Lecanosticta acicola</name>
    <dbReference type="NCBI Taxonomy" id="111012"/>
    <lineage>
        <taxon>Eukaryota</taxon>
        <taxon>Fungi</taxon>
        <taxon>Dikarya</taxon>
        <taxon>Ascomycota</taxon>
        <taxon>Pezizomycotina</taxon>
        <taxon>Dothideomycetes</taxon>
        <taxon>Dothideomycetidae</taxon>
        <taxon>Mycosphaerellales</taxon>
        <taxon>Mycosphaerellaceae</taxon>
        <taxon>Lecanosticta</taxon>
    </lineage>
</organism>
<keyword evidence="3" id="KW-1185">Reference proteome</keyword>
<proteinExistence type="predicted"/>
<protein>
    <submittedName>
        <fullName evidence="2">Uncharacterized protein</fullName>
    </submittedName>
</protein>
<gene>
    <name evidence="2" type="ORF">LECACI_7A004328</name>
</gene>
<evidence type="ECO:0000256" key="1">
    <source>
        <dbReference type="SAM" id="MobiDB-lite"/>
    </source>
</evidence>
<dbReference type="AlphaFoldDB" id="A0AAI9EAP5"/>
<feature type="region of interest" description="Disordered" evidence="1">
    <location>
        <begin position="191"/>
        <end position="227"/>
    </location>
</feature>
<evidence type="ECO:0000313" key="2">
    <source>
        <dbReference type="EMBL" id="CAK4007014.1"/>
    </source>
</evidence>
<comment type="caution">
    <text evidence="2">The sequence shown here is derived from an EMBL/GenBank/DDBJ whole genome shotgun (WGS) entry which is preliminary data.</text>
</comment>